<keyword evidence="2" id="KW-1185">Reference proteome</keyword>
<evidence type="ECO:0000313" key="1">
    <source>
        <dbReference type="EMBL" id="KAJ8712650.1"/>
    </source>
</evidence>
<organism evidence="1 2">
    <name type="scientific">Mythimna loreyi</name>
    <dbReference type="NCBI Taxonomy" id="667449"/>
    <lineage>
        <taxon>Eukaryota</taxon>
        <taxon>Metazoa</taxon>
        <taxon>Ecdysozoa</taxon>
        <taxon>Arthropoda</taxon>
        <taxon>Hexapoda</taxon>
        <taxon>Insecta</taxon>
        <taxon>Pterygota</taxon>
        <taxon>Neoptera</taxon>
        <taxon>Endopterygota</taxon>
        <taxon>Lepidoptera</taxon>
        <taxon>Glossata</taxon>
        <taxon>Ditrysia</taxon>
        <taxon>Noctuoidea</taxon>
        <taxon>Noctuidae</taxon>
        <taxon>Noctuinae</taxon>
        <taxon>Hadenini</taxon>
        <taxon>Mythimna</taxon>
    </lineage>
</organism>
<accession>A0ACC2QA51</accession>
<sequence length="200" mass="22371">MRGFVEIVAVLLLCQQCSSLPLEEDTVVSVYTTHPTTLGPNPPLDVYHQIANNLAERITSPIYKFLGINDTSEKPVQKIELQDDADLTKKHDMTPVDNDISKTRDVEELSVEGLSKKTEKKPEKLTLYSSYLPVAEGSSSRQVEANDTWNELDDPFSWDDEPTRATPKEGPFVYILELLGSMIQLVWGGIMALFRPNSSS</sequence>
<gene>
    <name evidence="1" type="ORF">PYW08_007954</name>
</gene>
<evidence type="ECO:0000313" key="2">
    <source>
        <dbReference type="Proteomes" id="UP001231649"/>
    </source>
</evidence>
<protein>
    <submittedName>
        <fullName evidence="1">Uncharacterized protein</fullName>
    </submittedName>
</protein>
<reference evidence="1" key="1">
    <citation type="submission" date="2023-03" db="EMBL/GenBank/DDBJ databases">
        <title>Chromosome-level genomes of two armyworms, Mythimna separata and Mythimna loreyi, provide insights into the biosynthesis and reception of sex pheromones.</title>
        <authorList>
            <person name="Zhao H."/>
        </authorList>
    </citation>
    <scope>NUCLEOTIDE SEQUENCE</scope>
    <source>
        <strain evidence="1">BeijingLab</strain>
    </source>
</reference>
<dbReference type="EMBL" id="CM056797">
    <property type="protein sequence ID" value="KAJ8712650.1"/>
    <property type="molecule type" value="Genomic_DNA"/>
</dbReference>
<proteinExistence type="predicted"/>
<comment type="caution">
    <text evidence="1">The sequence shown here is derived from an EMBL/GenBank/DDBJ whole genome shotgun (WGS) entry which is preliminary data.</text>
</comment>
<dbReference type="Proteomes" id="UP001231649">
    <property type="component" value="Chromosome 21"/>
</dbReference>
<name>A0ACC2QA51_9NEOP</name>